<feature type="domain" description="DUF4124" evidence="3">
    <location>
        <begin position="8"/>
        <end position="58"/>
    </location>
</feature>
<dbReference type="InterPro" id="IPR013783">
    <property type="entry name" value="Ig-like_fold"/>
</dbReference>
<evidence type="ECO:0000256" key="2">
    <source>
        <dbReference type="SAM" id="SignalP"/>
    </source>
</evidence>
<comment type="caution">
    <text evidence="4">The sequence shown here is derived from an EMBL/GenBank/DDBJ whole genome shotgun (WGS) entry which is preliminary data.</text>
</comment>
<evidence type="ECO:0000313" key="5">
    <source>
        <dbReference type="Proteomes" id="UP001595904"/>
    </source>
</evidence>
<feature type="chain" id="PRO_5045337744" evidence="2">
    <location>
        <begin position="18"/>
        <end position="227"/>
    </location>
</feature>
<gene>
    <name evidence="4" type="ORF">ACFPN2_14085</name>
</gene>
<organism evidence="4 5">
    <name type="scientific">Steroidobacter flavus</name>
    <dbReference type="NCBI Taxonomy" id="1842136"/>
    <lineage>
        <taxon>Bacteria</taxon>
        <taxon>Pseudomonadati</taxon>
        <taxon>Pseudomonadota</taxon>
        <taxon>Gammaproteobacteria</taxon>
        <taxon>Steroidobacterales</taxon>
        <taxon>Steroidobacteraceae</taxon>
        <taxon>Steroidobacter</taxon>
    </lineage>
</organism>
<accession>A0ABV8STA7</accession>
<feature type="region of interest" description="Disordered" evidence="1">
    <location>
        <begin position="167"/>
        <end position="227"/>
    </location>
</feature>
<name>A0ABV8STA7_9GAMM</name>
<dbReference type="Gene3D" id="2.60.40.10">
    <property type="entry name" value="Immunoglobulins"/>
    <property type="match status" value="1"/>
</dbReference>
<dbReference type="RefSeq" id="WP_380597531.1">
    <property type="nucleotide sequence ID" value="NZ_JBHSDU010000003.1"/>
</dbReference>
<dbReference type="InterPro" id="IPR025392">
    <property type="entry name" value="DUF4124"/>
</dbReference>
<keyword evidence="5" id="KW-1185">Reference proteome</keyword>
<feature type="compositionally biased region" description="Polar residues" evidence="1">
    <location>
        <begin position="48"/>
        <end position="71"/>
    </location>
</feature>
<dbReference type="EMBL" id="JBHSDU010000003">
    <property type="protein sequence ID" value="MFC4310217.1"/>
    <property type="molecule type" value="Genomic_DNA"/>
</dbReference>
<keyword evidence="2" id="KW-0732">Signal</keyword>
<protein>
    <submittedName>
        <fullName evidence="4">DUF4124 domain-containing protein</fullName>
    </submittedName>
</protein>
<evidence type="ECO:0000256" key="1">
    <source>
        <dbReference type="SAM" id="MobiDB-lite"/>
    </source>
</evidence>
<feature type="compositionally biased region" description="Polar residues" evidence="1">
    <location>
        <begin position="186"/>
        <end position="197"/>
    </location>
</feature>
<dbReference type="Pfam" id="PF13511">
    <property type="entry name" value="DUF4124"/>
    <property type="match status" value="1"/>
</dbReference>
<sequence length="227" mass="23857">MRTALYVLLALAAPAFAGQTVYKWVDEKGVTHFSDQPIAGAEKVELSSGPSRATTPQPSYAPSTAQPTQSGPAYSRFVVVSPQQDQSFVNTGGKVTVSLASSPAISTGHTVTLYLDGSPVSGFMPMTHEFSNMARGTHTVKAVVSNGSQTIQETPPVTFHVRQESIANPPVGPAMRNNKPKRTAGNKLTTKQQSYQALNGGKAAIDPSTNLPVKTKPAQKPGPKAGN</sequence>
<reference evidence="5" key="1">
    <citation type="journal article" date="2019" name="Int. J. Syst. Evol. Microbiol.">
        <title>The Global Catalogue of Microorganisms (GCM) 10K type strain sequencing project: providing services to taxonomists for standard genome sequencing and annotation.</title>
        <authorList>
            <consortium name="The Broad Institute Genomics Platform"/>
            <consortium name="The Broad Institute Genome Sequencing Center for Infectious Disease"/>
            <person name="Wu L."/>
            <person name="Ma J."/>
        </authorList>
    </citation>
    <scope>NUCLEOTIDE SEQUENCE [LARGE SCALE GENOMIC DNA]</scope>
    <source>
        <strain evidence="5">CGMCC 1.10759</strain>
    </source>
</reference>
<dbReference type="Proteomes" id="UP001595904">
    <property type="component" value="Unassembled WGS sequence"/>
</dbReference>
<proteinExistence type="predicted"/>
<evidence type="ECO:0000313" key="4">
    <source>
        <dbReference type="EMBL" id="MFC4310217.1"/>
    </source>
</evidence>
<evidence type="ECO:0000259" key="3">
    <source>
        <dbReference type="Pfam" id="PF13511"/>
    </source>
</evidence>
<feature type="signal peptide" evidence="2">
    <location>
        <begin position="1"/>
        <end position="17"/>
    </location>
</feature>
<feature type="region of interest" description="Disordered" evidence="1">
    <location>
        <begin position="43"/>
        <end position="71"/>
    </location>
</feature>